<comment type="caution">
    <text evidence="1">The sequence shown here is derived from an EMBL/GenBank/DDBJ whole genome shotgun (WGS) entry which is preliminary data.</text>
</comment>
<proteinExistence type="predicted"/>
<gene>
    <name evidence="1" type="ORF">BJ976_001125</name>
</gene>
<dbReference type="AlphaFoldDB" id="A0A7W7L364"/>
<accession>A0A7W7L364</accession>
<name>A0A7W7L364_9MICC</name>
<dbReference type="EMBL" id="JACHMC010000001">
    <property type="protein sequence ID" value="MBB4882774.1"/>
    <property type="molecule type" value="Genomic_DNA"/>
</dbReference>
<keyword evidence="2" id="KW-1185">Reference proteome</keyword>
<dbReference type="RefSeq" id="WP_229667057.1">
    <property type="nucleotide sequence ID" value="NZ_BMLA01000001.1"/>
</dbReference>
<protein>
    <submittedName>
        <fullName evidence="1">Uncharacterized protein</fullName>
    </submittedName>
</protein>
<sequence length="353" mass="37716">MKTVSWALLPIVSLHGLKAPALEEVMVDGVRECLALEELLVSSPVKDLQVFDVRQVPLPQAVWDAAAGIAQVNWGGEPKANHWLMEAALGPAARGPRDARALHTQTTRPAKRIRVAALEAVTVTPEDATADVVRAVLPAPSEEIAGLLQRMGVTDPGVFWAGLFSVRWPCLPEAGVRIACEDSATVVRGPREAVEDAVALLAWWCSSAEVLASVVDVLVSAGLAGEVFAGGGPAVVPVSRLVTGSSVASIERLEERTYVLTMPMQPVPATPVLESRGLEHAGHTWDRILELGFPAEVRRVELDGEANVFMAYGTRPALKRVQAVLDRLTQDEEELLACLDRIGVAGLSLDPEP</sequence>
<organism evidence="1 2">
    <name type="scientific">Micrococcus flavus</name>
    <dbReference type="NCBI Taxonomy" id="384602"/>
    <lineage>
        <taxon>Bacteria</taxon>
        <taxon>Bacillati</taxon>
        <taxon>Actinomycetota</taxon>
        <taxon>Actinomycetes</taxon>
        <taxon>Micrococcales</taxon>
        <taxon>Micrococcaceae</taxon>
        <taxon>Micrococcus</taxon>
    </lineage>
</organism>
<dbReference type="Proteomes" id="UP000560081">
    <property type="component" value="Unassembled WGS sequence"/>
</dbReference>
<evidence type="ECO:0000313" key="1">
    <source>
        <dbReference type="EMBL" id="MBB4882774.1"/>
    </source>
</evidence>
<evidence type="ECO:0000313" key="2">
    <source>
        <dbReference type="Proteomes" id="UP000560081"/>
    </source>
</evidence>
<reference evidence="1 2" key="1">
    <citation type="submission" date="2020-08" db="EMBL/GenBank/DDBJ databases">
        <title>Sequencing the genomes of 1000 actinobacteria strains.</title>
        <authorList>
            <person name="Klenk H.-P."/>
        </authorList>
    </citation>
    <scope>NUCLEOTIDE SEQUENCE [LARGE SCALE GENOMIC DNA]</scope>
    <source>
        <strain evidence="1 2">DSM 19079</strain>
    </source>
</reference>